<dbReference type="AlphaFoldDB" id="U6L9R9"/>
<dbReference type="GO" id="GO:0003729">
    <property type="term" value="F:mRNA binding"/>
    <property type="evidence" value="ECO:0007669"/>
    <property type="project" value="TreeGrafter"/>
</dbReference>
<dbReference type="GeneID" id="25257351"/>
<dbReference type="PANTHER" id="PTHR12412">
    <property type="entry name" value="CAP BINDING PROTEIN"/>
    <property type="match status" value="1"/>
</dbReference>
<dbReference type="InterPro" id="IPR016024">
    <property type="entry name" value="ARM-type_fold"/>
</dbReference>
<dbReference type="VEuPathDB" id="ToxoDB:ETH_00041555"/>
<dbReference type="Gene3D" id="1.25.40.180">
    <property type="match status" value="1"/>
</dbReference>
<dbReference type="SUPFAM" id="SSF48371">
    <property type="entry name" value="ARM repeat"/>
    <property type="match status" value="1"/>
</dbReference>
<keyword evidence="2" id="KW-1185">Reference proteome</keyword>
<dbReference type="GO" id="GO:0006406">
    <property type="term" value="P:mRNA export from nucleus"/>
    <property type="evidence" value="ECO:0007669"/>
    <property type="project" value="InterPro"/>
</dbReference>
<accession>U6L9R9</accession>
<dbReference type="VEuPathDB" id="ToxoDB:ETH2_0417800"/>
<dbReference type="RefSeq" id="XP_013235258.1">
    <property type="nucleotide sequence ID" value="XM_013379804.1"/>
</dbReference>
<dbReference type="Proteomes" id="UP000030747">
    <property type="component" value="Unassembled WGS sequence"/>
</dbReference>
<gene>
    <name evidence="1" type="ORF">ETH_00041555</name>
</gene>
<evidence type="ECO:0000313" key="1">
    <source>
        <dbReference type="EMBL" id="CDJ44510.1"/>
    </source>
</evidence>
<dbReference type="GO" id="GO:0000339">
    <property type="term" value="F:RNA cap binding"/>
    <property type="evidence" value="ECO:0007669"/>
    <property type="project" value="InterPro"/>
</dbReference>
<dbReference type="GO" id="GO:0000184">
    <property type="term" value="P:nuclear-transcribed mRNA catabolic process, nonsense-mediated decay"/>
    <property type="evidence" value="ECO:0007669"/>
    <property type="project" value="TreeGrafter"/>
</dbReference>
<sequence>AEWHSRTTLRFYQSSELGPLLSPAAAEGAPLLEFPFLQNIKPQLLLPRMQPLETLLRLPASLQHVDIPLPPHDQWILEDYFLTILRNFLPNISLCAEQLLRVPVDHPQFDYVLVECLFSEMLRLPRSPIIRGASGAPFAYARLLHRLCQLQNPLISVVETLLTSLVRRSIDMDHQTLLTLSDFFGYWLNAWGGPSKLLEEWVGVGRGPPSTKLFIKLALEKAMRINYPDALCMYTSS</sequence>
<dbReference type="GO" id="GO:0005634">
    <property type="term" value="C:nucleus"/>
    <property type="evidence" value="ECO:0007669"/>
    <property type="project" value="TreeGrafter"/>
</dbReference>
<reference evidence="1" key="1">
    <citation type="submission" date="2013-10" db="EMBL/GenBank/DDBJ databases">
        <title>Genomic analysis of the causative agents of coccidiosis in chickens.</title>
        <authorList>
            <person name="Reid A.J."/>
            <person name="Blake D."/>
            <person name="Billington K."/>
            <person name="Browne H."/>
            <person name="Dunn M."/>
            <person name="Hung S."/>
            <person name="Kawahara F."/>
            <person name="Miranda-Saavedra D."/>
            <person name="Mourier T."/>
            <person name="Nagra H."/>
            <person name="Otto T.D."/>
            <person name="Rawlings N."/>
            <person name="Sanchez A."/>
            <person name="Sanders M."/>
            <person name="Subramaniam C."/>
            <person name="Tay Y."/>
            <person name="Dear P."/>
            <person name="Doerig C."/>
            <person name="Gruber A."/>
            <person name="Parkinson J."/>
            <person name="Shirley M."/>
            <person name="Wan K.L."/>
            <person name="Berriman M."/>
            <person name="Tomley F."/>
            <person name="Pain A."/>
        </authorList>
    </citation>
    <scope>NUCLEOTIDE SEQUENCE [LARGE SCALE GENOMIC DNA]</scope>
    <source>
        <strain evidence="1">Houghton</strain>
    </source>
</reference>
<organism evidence="1 2">
    <name type="scientific">Eimeria tenella</name>
    <name type="common">Coccidian parasite</name>
    <dbReference type="NCBI Taxonomy" id="5802"/>
    <lineage>
        <taxon>Eukaryota</taxon>
        <taxon>Sar</taxon>
        <taxon>Alveolata</taxon>
        <taxon>Apicomplexa</taxon>
        <taxon>Conoidasida</taxon>
        <taxon>Coccidia</taxon>
        <taxon>Eucoccidiorida</taxon>
        <taxon>Eimeriorina</taxon>
        <taxon>Eimeriidae</taxon>
        <taxon>Eimeria</taxon>
    </lineage>
</organism>
<dbReference type="EMBL" id="HG677205">
    <property type="protein sequence ID" value="CDJ44510.1"/>
    <property type="molecule type" value="Genomic_DNA"/>
</dbReference>
<evidence type="ECO:0000313" key="2">
    <source>
        <dbReference type="Proteomes" id="UP000030747"/>
    </source>
</evidence>
<protein>
    <submittedName>
        <fullName evidence="1">Nuclear cap binding protein, putative</fullName>
    </submittedName>
</protein>
<feature type="non-terminal residue" evidence="1">
    <location>
        <position position="1"/>
    </location>
</feature>
<dbReference type="InterPro" id="IPR027159">
    <property type="entry name" value="CBP80"/>
</dbReference>
<name>U6L9R9_EIMTE</name>
<proteinExistence type="predicted"/>
<dbReference type="GO" id="GO:0005846">
    <property type="term" value="C:nuclear cap binding complex"/>
    <property type="evidence" value="ECO:0007669"/>
    <property type="project" value="InterPro"/>
</dbReference>
<dbReference type="PANTHER" id="PTHR12412:SF2">
    <property type="entry name" value="NUCLEAR CAP-BINDING PROTEIN SUBUNIT 1"/>
    <property type="match status" value="1"/>
</dbReference>
<dbReference type="OrthoDB" id="10252707at2759"/>
<reference evidence="1" key="2">
    <citation type="submission" date="2013-10" db="EMBL/GenBank/DDBJ databases">
        <authorList>
            <person name="Aslett M."/>
        </authorList>
    </citation>
    <scope>NUCLEOTIDE SEQUENCE [LARGE SCALE GENOMIC DNA]</scope>
    <source>
        <strain evidence="1">Houghton</strain>
    </source>
</reference>